<dbReference type="Pfam" id="PF00834">
    <property type="entry name" value="Ribul_P_3_epim"/>
    <property type="match status" value="1"/>
</dbReference>
<sequence>MVQIIPSLLVQSEKEFLKKYHALEDAVDMIQLDIADGLFVPNTTWANPEVVQKTVTIDLELHLMVSDPLEELKKWQRVEQIKRIWVHYESTDLEDILPTLHAYGWDIGIVLNPLTESTILEPFINEIKGVMFMGVVPGKQGQPFIPQVVDKIKLFRM</sequence>
<evidence type="ECO:0000256" key="1">
    <source>
        <dbReference type="ARBA" id="ARBA00022723"/>
    </source>
</evidence>
<feature type="non-terminal residue" evidence="3">
    <location>
        <position position="157"/>
    </location>
</feature>
<dbReference type="GO" id="GO:0046872">
    <property type="term" value="F:metal ion binding"/>
    <property type="evidence" value="ECO:0007669"/>
    <property type="project" value="UniProtKB-KW"/>
</dbReference>
<evidence type="ECO:0000313" key="3">
    <source>
        <dbReference type="EMBL" id="PIT86872.1"/>
    </source>
</evidence>
<dbReference type="InterPro" id="IPR011060">
    <property type="entry name" value="RibuloseP-bd_barrel"/>
</dbReference>
<proteinExistence type="predicted"/>
<reference evidence="4" key="1">
    <citation type="submission" date="2017-09" db="EMBL/GenBank/DDBJ databases">
        <title>Depth-based differentiation of microbial function through sediment-hosted aquifers and enrichment of novel symbionts in the deep terrestrial subsurface.</title>
        <authorList>
            <person name="Probst A.J."/>
            <person name="Ladd B."/>
            <person name="Jarett J.K."/>
            <person name="Geller-Mcgrath D.E."/>
            <person name="Sieber C.M.K."/>
            <person name="Emerson J.B."/>
            <person name="Anantharaman K."/>
            <person name="Thomas B.C."/>
            <person name="Malmstrom R."/>
            <person name="Stieglmeier M."/>
            <person name="Klingl A."/>
            <person name="Woyke T."/>
            <person name="Ryan C.M."/>
            <person name="Banfield J.F."/>
        </authorList>
    </citation>
    <scope>NUCLEOTIDE SEQUENCE [LARGE SCALE GENOMIC DNA]</scope>
</reference>
<dbReference type="GO" id="GO:0005975">
    <property type="term" value="P:carbohydrate metabolic process"/>
    <property type="evidence" value="ECO:0007669"/>
    <property type="project" value="InterPro"/>
</dbReference>
<dbReference type="InterPro" id="IPR000056">
    <property type="entry name" value="Ribul_P_3_epim-like"/>
</dbReference>
<name>A0A2M6W259_9BACT</name>
<gene>
    <name evidence="3" type="ORF">COU33_00760</name>
</gene>
<evidence type="ECO:0008006" key="5">
    <source>
        <dbReference type="Google" id="ProtNLM"/>
    </source>
</evidence>
<dbReference type="EMBL" id="PFBZ01000031">
    <property type="protein sequence ID" value="PIT86872.1"/>
    <property type="molecule type" value="Genomic_DNA"/>
</dbReference>
<evidence type="ECO:0000256" key="2">
    <source>
        <dbReference type="ARBA" id="ARBA00023235"/>
    </source>
</evidence>
<comment type="caution">
    <text evidence="3">The sequence shown here is derived from an EMBL/GenBank/DDBJ whole genome shotgun (WGS) entry which is preliminary data.</text>
</comment>
<dbReference type="AlphaFoldDB" id="A0A2M6W259"/>
<evidence type="ECO:0000313" key="4">
    <source>
        <dbReference type="Proteomes" id="UP000229362"/>
    </source>
</evidence>
<keyword evidence="1" id="KW-0479">Metal-binding</keyword>
<dbReference type="Proteomes" id="UP000229362">
    <property type="component" value="Unassembled WGS sequence"/>
</dbReference>
<organism evidence="3 4">
    <name type="scientific">Candidatus Magasanikbacteria bacterium CG10_big_fil_rev_8_21_14_0_10_43_6</name>
    <dbReference type="NCBI Taxonomy" id="1974650"/>
    <lineage>
        <taxon>Bacteria</taxon>
        <taxon>Candidatus Magasanikiibacteriota</taxon>
    </lineage>
</organism>
<accession>A0A2M6W259</accession>
<dbReference type="InterPro" id="IPR013785">
    <property type="entry name" value="Aldolase_TIM"/>
</dbReference>
<keyword evidence="2" id="KW-0413">Isomerase</keyword>
<dbReference type="GO" id="GO:0016857">
    <property type="term" value="F:racemase and epimerase activity, acting on carbohydrates and derivatives"/>
    <property type="evidence" value="ECO:0007669"/>
    <property type="project" value="InterPro"/>
</dbReference>
<protein>
    <recommendedName>
        <fullName evidence="5">Ribulose-phosphate 3-epimerase</fullName>
    </recommendedName>
</protein>
<dbReference type="Gene3D" id="3.20.20.70">
    <property type="entry name" value="Aldolase class I"/>
    <property type="match status" value="1"/>
</dbReference>
<dbReference type="PANTHER" id="PTHR11749">
    <property type="entry name" value="RIBULOSE-5-PHOSPHATE-3-EPIMERASE"/>
    <property type="match status" value="1"/>
</dbReference>
<dbReference type="SUPFAM" id="SSF51366">
    <property type="entry name" value="Ribulose-phoshate binding barrel"/>
    <property type="match status" value="1"/>
</dbReference>